<dbReference type="Proteomes" id="UP000297654">
    <property type="component" value="Unassembled WGS sequence"/>
</dbReference>
<dbReference type="SMART" id="SM00060">
    <property type="entry name" value="FN3"/>
    <property type="match status" value="1"/>
</dbReference>
<evidence type="ECO:0000313" key="4">
    <source>
        <dbReference type="Proteomes" id="UP000297654"/>
    </source>
</evidence>
<dbReference type="GO" id="GO:0016798">
    <property type="term" value="F:hydrolase activity, acting on glycosyl bonds"/>
    <property type="evidence" value="ECO:0007669"/>
    <property type="project" value="UniProtKB-KW"/>
</dbReference>
<keyword evidence="4" id="KW-1185">Reference proteome</keyword>
<organism evidence="3 4">
    <name type="scientific">Cryobacterium luteum</name>
    <dbReference type="NCBI Taxonomy" id="1424661"/>
    <lineage>
        <taxon>Bacteria</taxon>
        <taxon>Bacillati</taxon>
        <taxon>Actinomycetota</taxon>
        <taxon>Actinomycetes</taxon>
        <taxon>Micrococcales</taxon>
        <taxon>Microbacteriaceae</taxon>
        <taxon>Cryobacterium</taxon>
    </lineage>
</organism>
<dbReference type="OrthoDB" id="5109056at2"/>
<dbReference type="SUPFAM" id="SSF50370">
    <property type="entry name" value="Ricin B-like lectins"/>
    <property type="match status" value="1"/>
</dbReference>
<dbReference type="InterPro" id="IPR036116">
    <property type="entry name" value="FN3_sf"/>
</dbReference>
<dbReference type="Gene3D" id="2.80.10.50">
    <property type="match status" value="1"/>
</dbReference>
<keyword evidence="2" id="KW-0624">Polysaccharide degradation</keyword>
<dbReference type="InterPro" id="IPR013783">
    <property type="entry name" value="Ig-like_fold"/>
</dbReference>
<proteinExistence type="predicted"/>
<keyword evidence="1" id="KW-0378">Hydrolase</keyword>
<dbReference type="GO" id="GO:0000272">
    <property type="term" value="P:polysaccharide catabolic process"/>
    <property type="evidence" value="ECO:0007669"/>
    <property type="project" value="UniProtKB-KW"/>
</dbReference>
<gene>
    <name evidence="3" type="ORF">E3O10_11960</name>
</gene>
<comment type="caution">
    <text evidence="3">The sequence shown here is derived from an EMBL/GenBank/DDBJ whole genome shotgun (WGS) entry which is preliminary data.</text>
</comment>
<evidence type="ECO:0000256" key="1">
    <source>
        <dbReference type="ARBA" id="ARBA00023295"/>
    </source>
</evidence>
<dbReference type="RefSeq" id="WP_092106301.1">
    <property type="nucleotide sequence ID" value="NZ_FOCN01000001.1"/>
</dbReference>
<dbReference type="AlphaFoldDB" id="A0A1H8AG12"/>
<keyword evidence="1" id="KW-0326">Glycosidase</keyword>
<evidence type="ECO:0000256" key="2">
    <source>
        <dbReference type="ARBA" id="ARBA00023326"/>
    </source>
</evidence>
<dbReference type="Pfam" id="PF00041">
    <property type="entry name" value="fn3"/>
    <property type="match status" value="1"/>
</dbReference>
<protein>
    <submittedName>
        <fullName evidence="3">Uncharacterized protein</fullName>
    </submittedName>
</protein>
<sequence>MTRSRHQAAARPRRQRRTAALLGTVLFLVLAASGAAHAAWTTAASTATGSVTSGKVSIAQSDYDQLKFDYTTGSSTTTKPITITNGSVPAAYALTFSAVASPAALAGAVTVTTWPVTAAANCTASTTLPGNQTVVTWASATPLTGSLAANGFVVLCVRTAMSSTTMSTYAGGQVAVRLDLSAAVGTNWKAQAESVTVTQTVPDVSRPTSPTNLTATSTTDAAATLTWTAASDNVGVAIYRLYRDGERVGGDLAGRTYTDTGLNVGTTYVYTVDAVDAAGNFSDQSTPASVTTSPTPSATTWYRVKSGTLCVTGSTRTNGAVTVEACDETKATQLWKYEGTNSAFISSKDAPGLVWQRPTPGFKTIVVAVGDATEPGQQWSGDLVGNGVYRFTIGPNKNKPDCAYVPANTAGTALKVQPCAAAASQQFTLTAANG</sequence>
<dbReference type="PROSITE" id="PS50853">
    <property type="entry name" value="FN3"/>
    <property type="match status" value="1"/>
</dbReference>
<dbReference type="SUPFAM" id="SSF49265">
    <property type="entry name" value="Fibronectin type III"/>
    <property type="match status" value="1"/>
</dbReference>
<dbReference type="InterPro" id="IPR035992">
    <property type="entry name" value="Ricin_B-like_lectins"/>
</dbReference>
<reference evidence="3 4" key="1">
    <citation type="submission" date="2019-03" db="EMBL/GenBank/DDBJ databases">
        <title>Genomics of glacier-inhabiting Cryobacterium strains.</title>
        <authorList>
            <person name="Liu Q."/>
            <person name="Xin Y.-H."/>
        </authorList>
    </citation>
    <scope>NUCLEOTIDE SEQUENCE [LARGE SCALE GENOMIC DNA]</scope>
    <source>
        <strain evidence="3 4">Hh15</strain>
    </source>
</reference>
<dbReference type="STRING" id="1424661.SAMN05216281_101172"/>
<dbReference type="Gene3D" id="2.60.40.10">
    <property type="entry name" value="Immunoglobulins"/>
    <property type="match status" value="1"/>
</dbReference>
<name>A0A1H8AG12_9MICO</name>
<dbReference type="EMBL" id="SOFF01000031">
    <property type="protein sequence ID" value="TFB88510.1"/>
    <property type="molecule type" value="Genomic_DNA"/>
</dbReference>
<evidence type="ECO:0000313" key="3">
    <source>
        <dbReference type="EMBL" id="TFB88510.1"/>
    </source>
</evidence>
<dbReference type="InterPro" id="IPR003961">
    <property type="entry name" value="FN3_dom"/>
</dbReference>
<keyword evidence="2" id="KW-0119">Carbohydrate metabolism</keyword>
<accession>A0A1H8AG12</accession>